<dbReference type="Proteomes" id="UP000501648">
    <property type="component" value="Chromosome"/>
</dbReference>
<evidence type="ECO:0000313" key="1">
    <source>
        <dbReference type="EMBL" id="QJQ03865.1"/>
    </source>
</evidence>
<organism evidence="1 2">
    <name type="scientific">Herbaspirillum rubrisubalbicans Os34</name>
    <dbReference type="NCBI Taxonomy" id="1235827"/>
    <lineage>
        <taxon>Bacteria</taxon>
        <taxon>Pseudomonadati</taxon>
        <taxon>Pseudomonadota</taxon>
        <taxon>Betaproteobacteria</taxon>
        <taxon>Burkholderiales</taxon>
        <taxon>Oxalobacteraceae</taxon>
        <taxon>Herbaspirillum</taxon>
    </lineage>
</organism>
<evidence type="ECO:0000313" key="2">
    <source>
        <dbReference type="Proteomes" id="UP000501648"/>
    </source>
</evidence>
<reference evidence="1 2" key="1">
    <citation type="journal article" date="2012" name="J. Bacteriol.">
        <title>Genome sequence of the pathogenic Herbaspirillum seropedicae strain Os34, isolated from rice roots.</title>
        <authorList>
            <person name="Ye W."/>
            <person name="Ye S."/>
            <person name="Liu J."/>
            <person name="Chang S."/>
            <person name="Chen M."/>
            <person name="Zhu B."/>
            <person name="Guo L."/>
            <person name="An Q."/>
        </authorList>
    </citation>
    <scope>NUCLEOTIDE SEQUENCE [LARGE SCALE GENOMIC DNA]</scope>
    <source>
        <strain evidence="1 2">Os34</strain>
    </source>
</reference>
<gene>
    <name evidence="1" type="ORF">C798_04935</name>
</gene>
<accession>A0A6M3ZYT0</accession>
<sequence>MRTNYVSGAEFSAKVQEYLRKIEASGESVVITADGKPTLKVCPFRNADRQPLDILAGSVLRFDDPTSPIYVHSP</sequence>
<name>A0A6M3ZYT0_9BURK</name>
<proteinExistence type="predicted"/>
<dbReference type="AlphaFoldDB" id="A0A6M3ZYT0"/>
<dbReference type="EMBL" id="CP008956">
    <property type="protein sequence ID" value="QJQ03865.1"/>
    <property type="molecule type" value="Genomic_DNA"/>
</dbReference>
<protein>
    <submittedName>
        <fullName evidence="1">Prevent-host-death protein</fullName>
    </submittedName>
</protein>